<dbReference type="PANTHER" id="PTHR34385:SF1">
    <property type="entry name" value="PEPTIDOGLYCAN L-ALANYL-D-GLUTAMATE ENDOPEPTIDASE CWLK"/>
    <property type="match status" value="1"/>
</dbReference>
<evidence type="ECO:0000313" key="2">
    <source>
        <dbReference type="EMBL" id="MBC5687302.1"/>
    </source>
</evidence>
<dbReference type="Proteomes" id="UP000643810">
    <property type="component" value="Unassembled WGS sequence"/>
</dbReference>
<dbReference type="InterPro" id="IPR003709">
    <property type="entry name" value="VanY-like_core_dom"/>
</dbReference>
<dbReference type="Gene3D" id="3.30.1380.10">
    <property type="match status" value="1"/>
</dbReference>
<reference evidence="2 3" key="1">
    <citation type="submission" date="2020-08" db="EMBL/GenBank/DDBJ databases">
        <title>Genome public.</title>
        <authorList>
            <person name="Liu C."/>
            <person name="Sun Q."/>
        </authorList>
    </citation>
    <scope>NUCLEOTIDE SEQUENCE [LARGE SCALE GENOMIC DNA]</scope>
    <source>
        <strain evidence="2 3">NSJ-9</strain>
    </source>
</reference>
<dbReference type="RefSeq" id="WP_186854752.1">
    <property type="nucleotide sequence ID" value="NZ_JACOPG010000005.1"/>
</dbReference>
<evidence type="ECO:0000313" key="3">
    <source>
        <dbReference type="Proteomes" id="UP000643810"/>
    </source>
</evidence>
<organism evidence="2 3">
    <name type="scientific">Roseburia lenta</name>
    <dbReference type="NCBI Taxonomy" id="2763061"/>
    <lineage>
        <taxon>Bacteria</taxon>
        <taxon>Bacillati</taxon>
        <taxon>Bacillota</taxon>
        <taxon>Clostridia</taxon>
        <taxon>Lachnospirales</taxon>
        <taxon>Lachnospiraceae</taxon>
        <taxon>Roseburia</taxon>
    </lineage>
</organism>
<protein>
    <submittedName>
        <fullName evidence="2">M15 family metallopeptidase</fullName>
    </submittedName>
</protein>
<dbReference type="PANTHER" id="PTHR34385">
    <property type="entry name" value="D-ALANYL-D-ALANINE CARBOXYPEPTIDASE"/>
    <property type="match status" value="1"/>
</dbReference>
<accession>A0ABR7GJ53</accession>
<gene>
    <name evidence="2" type="ORF">H8R94_11950</name>
</gene>
<dbReference type="Pfam" id="PF02557">
    <property type="entry name" value="VanY"/>
    <property type="match status" value="1"/>
</dbReference>
<dbReference type="InterPro" id="IPR058193">
    <property type="entry name" value="VanY/YodJ_core_dom"/>
</dbReference>
<proteinExistence type="predicted"/>
<sequence>MKRKKNFLKKITLLFVLFFLIHVGHTFVTNDAVGLPEKLQGFGTIKQEEHPIASDKYGWELVLVNRDNYIPDDYEMDLMELSNGQKIDSRIYPYLQEMFDDARNAGVYPFVRDGYRTAEEQQQILDDKIASYRSEGYTKHMAEETAMEWVALPGTSEHQLGLAVDINADTSKCSRDDVYNWLLENSYKYGFIQRYPSGKTSITGVANEPWHYRYVGKEAAEEIHQSGLCLEEYVENLK</sequence>
<dbReference type="EMBL" id="JACOPG010000005">
    <property type="protein sequence ID" value="MBC5687302.1"/>
    <property type="molecule type" value="Genomic_DNA"/>
</dbReference>
<dbReference type="InterPro" id="IPR052179">
    <property type="entry name" value="DD-CPase-like"/>
</dbReference>
<comment type="caution">
    <text evidence="2">The sequence shown here is derived from an EMBL/GenBank/DDBJ whole genome shotgun (WGS) entry which is preliminary data.</text>
</comment>
<evidence type="ECO:0000259" key="1">
    <source>
        <dbReference type="Pfam" id="PF02557"/>
    </source>
</evidence>
<dbReference type="CDD" id="cd14852">
    <property type="entry name" value="LD-carboxypeptidase"/>
    <property type="match status" value="1"/>
</dbReference>
<dbReference type="SUPFAM" id="SSF55166">
    <property type="entry name" value="Hedgehog/DD-peptidase"/>
    <property type="match status" value="1"/>
</dbReference>
<dbReference type="InterPro" id="IPR009045">
    <property type="entry name" value="Zn_M74/Hedgehog-like"/>
</dbReference>
<keyword evidence="3" id="KW-1185">Reference proteome</keyword>
<feature type="domain" description="D-alanyl-D-alanine carboxypeptidase-like core" evidence="1">
    <location>
        <begin position="86"/>
        <end position="217"/>
    </location>
</feature>
<name>A0ABR7GJ53_9FIRM</name>